<proteinExistence type="predicted"/>
<dbReference type="Gene3D" id="3.10.10.10">
    <property type="entry name" value="HIV Type 1 Reverse Transcriptase, subunit A, domain 1"/>
    <property type="match status" value="1"/>
</dbReference>
<dbReference type="Pfam" id="PF13456">
    <property type="entry name" value="RVT_3"/>
    <property type="match status" value="1"/>
</dbReference>
<dbReference type="GO" id="GO:0003964">
    <property type="term" value="F:RNA-directed DNA polymerase activity"/>
    <property type="evidence" value="ECO:0007669"/>
    <property type="project" value="UniProtKB-KW"/>
</dbReference>
<dbReference type="Gene3D" id="3.30.420.10">
    <property type="entry name" value="Ribonuclease H-like superfamily/Ribonuclease H"/>
    <property type="match status" value="1"/>
</dbReference>
<dbReference type="GO" id="GO:0003676">
    <property type="term" value="F:nucleic acid binding"/>
    <property type="evidence" value="ECO:0007669"/>
    <property type="project" value="InterPro"/>
</dbReference>
<dbReference type="PANTHER" id="PTHR48475:SF2">
    <property type="entry name" value="RIBONUCLEASE H"/>
    <property type="match status" value="1"/>
</dbReference>
<dbReference type="InterPro" id="IPR036397">
    <property type="entry name" value="RNaseH_sf"/>
</dbReference>
<dbReference type="SUPFAM" id="SSF53098">
    <property type="entry name" value="Ribonuclease H-like"/>
    <property type="match status" value="1"/>
</dbReference>
<dbReference type="PANTHER" id="PTHR48475">
    <property type="entry name" value="RIBONUCLEASE H"/>
    <property type="match status" value="1"/>
</dbReference>
<feature type="domain" description="RNase H type-1" evidence="2">
    <location>
        <begin position="507"/>
        <end position="616"/>
    </location>
</feature>
<dbReference type="InterPro" id="IPR005162">
    <property type="entry name" value="Retrotrans_gag_dom"/>
</dbReference>
<keyword evidence="3" id="KW-0695">RNA-directed DNA polymerase</keyword>
<dbReference type="SUPFAM" id="SSF56672">
    <property type="entry name" value="DNA/RNA polymerases"/>
    <property type="match status" value="1"/>
</dbReference>
<gene>
    <name evidence="3" type="ORF">Tci_483446</name>
</gene>
<organism evidence="3">
    <name type="scientific">Tanacetum cinerariifolium</name>
    <name type="common">Dalmatian daisy</name>
    <name type="synonym">Chrysanthemum cinerariifolium</name>
    <dbReference type="NCBI Taxonomy" id="118510"/>
    <lineage>
        <taxon>Eukaryota</taxon>
        <taxon>Viridiplantae</taxon>
        <taxon>Streptophyta</taxon>
        <taxon>Embryophyta</taxon>
        <taxon>Tracheophyta</taxon>
        <taxon>Spermatophyta</taxon>
        <taxon>Magnoliopsida</taxon>
        <taxon>eudicotyledons</taxon>
        <taxon>Gunneridae</taxon>
        <taxon>Pentapetalae</taxon>
        <taxon>asterids</taxon>
        <taxon>campanulids</taxon>
        <taxon>Asterales</taxon>
        <taxon>Asteraceae</taxon>
        <taxon>Asteroideae</taxon>
        <taxon>Anthemideae</taxon>
        <taxon>Anthemidinae</taxon>
        <taxon>Tanacetum</taxon>
    </lineage>
</organism>
<sequence>MVPTVEVVLTNRILPLAEIVLEAETAPTASKNRMEERWAMPTWCHMFNSTPIRTARVWFDELPPESIDGYKDLKAAFLAYFMQQKKYVKDPVEIHNIKQKDGETIEDFMKRFKVETGRVMGAPDCMQISGFMHGEPAEGWTWVQQVTLLTKTPKEIFTVESCKFKLPSPMVTPVEKKSSNKFCEFHNDKGHNTDECVQLRKQIKEFRVTQQKVTQSFVHVKEITFPPLTANKGTGGPLVIEAEISGHTVHRIYMDEGSSMEGNYMAARTVKALATPKDHAKKAKARHKNFKVALHPDFSDQEITIGGTPSDMTGVPRSIVEHRLNIREGYSLFRQKKRGQAPERAKAIQVEVQKLVEAGILREVYYHDWLSNPVMVKKHGGSWRMCVAFIYLNKARPQDCYPFQKSIGRSKPSAATPLSIFWTPTKAIIKYRWLSNIRKRCLSTTVTSFDDRKGHSPDTGLFCESSAAGSPAKLYPNGKASPGASLRSQEVAQILPGASYRSHRRPSHQASAGLILTSLEGTEFTYTLRFQFTASNNEAEYEAVGLRIAAEMGVCNVHVSIDSKLVANQVLRTYVAKEENTVKYLEKAKSLISGFANFSISQIPKSKKKKADALSKIASTSFAHLSKQVLIEVLKEKSIQE</sequence>
<reference evidence="3" key="1">
    <citation type="journal article" date="2019" name="Sci. Rep.">
        <title>Draft genome of Tanacetum cinerariifolium, the natural source of mosquito coil.</title>
        <authorList>
            <person name="Yamashiro T."/>
            <person name="Shiraishi A."/>
            <person name="Satake H."/>
            <person name="Nakayama K."/>
        </authorList>
    </citation>
    <scope>NUCLEOTIDE SEQUENCE</scope>
</reference>
<dbReference type="Pfam" id="PF03732">
    <property type="entry name" value="Retrotrans_gag"/>
    <property type="match status" value="1"/>
</dbReference>
<name>A0A699I419_TANCI</name>
<keyword evidence="3" id="KW-0548">Nucleotidyltransferase</keyword>
<dbReference type="InterPro" id="IPR012337">
    <property type="entry name" value="RNaseH-like_sf"/>
</dbReference>
<comment type="caution">
    <text evidence="3">The sequence shown here is derived from an EMBL/GenBank/DDBJ whole genome shotgun (WGS) entry which is preliminary data.</text>
</comment>
<feature type="domain" description="Retrotransposon gag" evidence="1">
    <location>
        <begin position="55"/>
        <end position="134"/>
    </location>
</feature>
<dbReference type="CDD" id="cd09279">
    <property type="entry name" value="RNase_HI_like"/>
    <property type="match status" value="1"/>
</dbReference>
<dbReference type="GO" id="GO:0004523">
    <property type="term" value="F:RNA-DNA hybrid ribonuclease activity"/>
    <property type="evidence" value="ECO:0007669"/>
    <property type="project" value="InterPro"/>
</dbReference>
<keyword evidence="3" id="KW-0808">Transferase</keyword>
<evidence type="ECO:0000259" key="2">
    <source>
        <dbReference type="Pfam" id="PF13456"/>
    </source>
</evidence>
<dbReference type="InterPro" id="IPR043502">
    <property type="entry name" value="DNA/RNA_pol_sf"/>
</dbReference>
<evidence type="ECO:0000259" key="1">
    <source>
        <dbReference type="Pfam" id="PF03732"/>
    </source>
</evidence>
<protein>
    <submittedName>
        <fullName evidence="3">Reverse transcriptase domain-containing protein</fullName>
    </submittedName>
</protein>
<dbReference type="InterPro" id="IPR002156">
    <property type="entry name" value="RNaseH_domain"/>
</dbReference>
<accession>A0A699I419</accession>
<dbReference type="AlphaFoldDB" id="A0A699I419"/>
<dbReference type="EMBL" id="BKCJ010242323">
    <property type="protein sequence ID" value="GEZ11473.1"/>
    <property type="molecule type" value="Genomic_DNA"/>
</dbReference>
<evidence type="ECO:0000313" key="3">
    <source>
        <dbReference type="EMBL" id="GEZ11473.1"/>
    </source>
</evidence>